<feature type="transmembrane region" description="Helical" evidence="5">
    <location>
        <begin position="32"/>
        <end position="52"/>
    </location>
</feature>
<reference evidence="6 7" key="1">
    <citation type="submission" date="2018-11" db="EMBL/GenBank/DDBJ databases">
        <authorList>
            <consortium name="Pathogen Informatics"/>
        </authorList>
    </citation>
    <scope>NUCLEOTIDE SEQUENCE [LARGE SCALE GENOMIC DNA]</scope>
</reference>
<evidence type="ECO:0008006" key="8">
    <source>
        <dbReference type="Google" id="ProtNLM"/>
    </source>
</evidence>
<evidence type="ECO:0000313" key="6">
    <source>
        <dbReference type="EMBL" id="VDN31744.1"/>
    </source>
</evidence>
<evidence type="ECO:0000256" key="1">
    <source>
        <dbReference type="ARBA" id="ARBA00004141"/>
    </source>
</evidence>
<evidence type="ECO:0000256" key="5">
    <source>
        <dbReference type="SAM" id="Phobius"/>
    </source>
</evidence>
<dbReference type="AlphaFoldDB" id="A0A3P7MQ14"/>
<evidence type="ECO:0000313" key="7">
    <source>
        <dbReference type="Proteomes" id="UP000271889"/>
    </source>
</evidence>
<evidence type="ECO:0000256" key="2">
    <source>
        <dbReference type="ARBA" id="ARBA00022692"/>
    </source>
</evidence>
<name>A0A3P7MQ14_CYLGO</name>
<protein>
    <recommendedName>
        <fullName evidence="8">G-protein coupled receptors family 1 profile domain-containing protein</fullName>
    </recommendedName>
</protein>
<comment type="subcellular location">
    <subcellularLocation>
        <location evidence="1">Membrane</location>
        <topology evidence="1">Multi-pass membrane protein</topology>
    </subcellularLocation>
</comment>
<dbReference type="EMBL" id="UYRV01119516">
    <property type="protein sequence ID" value="VDN31744.1"/>
    <property type="molecule type" value="Genomic_DNA"/>
</dbReference>
<dbReference type="InterPro" id="IPR019408">
    <property type="entry name" value="7TM_GPCR_serpentine_rcpt_Srab"/>
</dbReference>
<dbReference type="Proteomes" id="UP000271889">
    <property type="component" value="Unassembled WGS sequence"/>
</dbReference>
<evidence type="ECO:0000256" key="3">
    <source>
        <dbReference type="ARBA" id="ARBA00022989"/>
    </source>
</evidence>
<dbReference type="GO" id="GO:0016020">
    <property type="term" value="C:membrane"/>
    <property type="evidence" value="ECO:0007669"/>
    <property type="project" value="UniProtKB-SubCell"/>
</dbReference>
<accession>A0A3P7MQ14</accession>
<dbReference type="Pfam" id="PF10292">
    <property type="entry name" value="7TM_GPCR_Srab"/>
    <property type="match status" value="1"/>
</dbReference>
<gene>
    <name evidence="6" type="ORF">CGOC_LOCUS11913</name>
</gene>
<feature type="transmembrane region" description="Helical" evidence="5">
    <location>
        <begin position="106"/>
        <end position="130"/>
    </location>
</feature>
<organism evidence="6 7">
    <name type="scientific">Cylicostephanus goldi</name>
    <name type="common">Nematode worm</name>
    <dbReference type="NCBI Taxonomy" id="71465"/>
    <lineage>
        <taxon>Eukaryota</taxon>
        <taxon>Metazoa</taxon>
        <taxon>Ecdysozoa</taxon>
        <taxon>Nematoda</taxon>
        <taxon>Chromadorea</taxon>
        <taxon>Rhabditida</taxon>
        <taxon>Rhabditina</taxon>
        <taxon>Rhabditomorpha</taxon>
        <taxon>Strongyloidea</taxon>
        <taxon>Strongylidae</taxon>
        <taxon>Cylicostephanus</taxon>
    </lineage>
</organism>
<proteinExistence type="predicted"/>
<feature type="transmembrane region" description="Helical" evidence="5">
    <location>
        <begin position="142"/>
        <end position="166"/>
    </location>
</feature>
<evidence type="ECO:0000256" key="4">
    <source>
        <dbReference type="ARBA" id="ARBA00023136"/>
    </source>
</evidence>
<keyword evidence="7" id="KW-1185">Reference proteome</keyword>
<feature type="transmembrane region" description="Helical" evidence="5">
    <location>
        <begin position="72"/>
        <end position="97"/>
    </location>
</feature>
<sequence>MICFASLQSAMVVERYVALYKRKDYEMFGNKLGISLTIISIFIAFASTAWTFRRQEFSAKPYCASTTPLTLMRISVVSIALCGVNLATAAGVAILLISNRFAVNRLLLPLTVFQNISYAFFTISSAVLSLLPDYFTYVTFRILFTLAYIVPFHTLFSSVIIWLIILNSQRLKACKLTQVTQGNDNKEEAYFSAYLKMWR</sequence>
<keyword evidence="4 5" id="KW-0472">Membrane</keyword>
<keyword evidence="3 5" id="KW-1133">Transmembrane helix</keyword>
<keyword evidence="2 5" id="KW-0812">Transmembrane</keyword>